<organism evidence="2">
    <name type="scientific">hydrothermal vent metagenome</name>
    <dbReference type="NCBI Taxonomy" id="652676"/>
    <lineage>
        <taxon>unclassified sequences</taxon>
        <taxon>metagenomes</taxon>
        <taxon>ecological metagenomes</taxon>
    </lineage>
</organism>
<dbReference type="PANTHER" id="PTHR47237:SF2">
    <property type="entry name" value="BLL4206 PROTEIN"/>
    <property type="match status" value="1"/>
</dbReference>
<protein>
    <recommendedName>
        <fullName evidence="1">N-acetyltransferase domain-containing protein</fullName>
    </recommendedName>
</protein>
<feature type="domain" description="N-acetyltransferase" evidence="1">
    <location>
        <begin position="6"/>
        <end position="141"/>
    </location>
</feature>
<dbReference type="Gene3D" id="3.40.630.30">
    <property type="match status" value="1"/>
</dbReference>
<dbReference type="InterPro" id="IPR016181">
    <property type="entry name" value="Acyl_CoA_acyltransferase"/>
</dbReference>
<dbReference type="Pfam" id="PF13673">
    <property type="entry name" value="Acetyltransf_10"/>
    <property type="match status" value="1"/>
</dbReference>
<reference evidence="2" key="1">
    <citation type="submission" date="2018-06" db="EMBL/GenBank/DDBJ databases">
        <authorList>
            <person name="Zhirakovskaya E."/>
        </authorList>
    </citation>
    <scope>NUCLEOTIDE SEQUENCE</scope>
</reference>
<name>A0A3B0TDC2_9ZZZZ</name>
<gene>
    <name evidence="2" type="ORF">MNBD_ALPHA09-2247</name>
</gene>
<dbReference type="PANTHER" id="PTHR47237">
    <property type="entry name" value="SLL0310 PROTEIN"/>
    <property type="match status" value="1"/>
</dbReference>
<sequence>MTVETVEITGLEPRHIGAAVDLSKEARWNQTEADWALMMEVGSAFGVEDATGRLIASALTIPCGRAFGWVSMVLVTAPRQGEGLARRLLRHCSHELEGAGLTPVVDATPAGEAIYRAMGFVGQFGLNRWEHGAVEDIDLNRPHNGGLAPIDMSTVLSLDADAFGGDRRAVLEGLARRSAGFSCQNTKGCGYLLGRDGRVASQIGPIVAAGPQDAIGMLDHALANLHGPVFIDVGDHQTEFIDRLKTYGFKPQRPFLRMVKGDRIRFDVPADMFAMAGPELG</sequence>
<dbReference type="GO" id="GO:0016747">
    <property type="term" value="F:acyltransferase activity, transferring groups other than amino-acyl groups"/>
    <property type="evidence" value="ECO:0007669"/>
    <property type="project" value="InterPro"/>
</dbReference>
<proteinExistence type="predicted"/>
<dbReference type="InterPro" id="IPR041496">
    <property type="entry name" value="YitH/HolE_GNAT"/>
</dbReference>
<dbReference type="Gene3D" id="3.40.630.90">
    <property type="match status" value="1"/>
</dbReference>
<evidence type="ECO:0000313" key="2">
    <source>
        <dbReference type="EMBL" id="VAW14133.1"/>
    </source>
</evidence>
<dbReference type="InterPro" id="IPR052729">
    <property type="entry name" value="Acyl/Acetyltrans_Enzymes"/>
</dbReference>
<dbReference type="AlphaFoldDB" id="A0A3B0TDC2"/>
<dbReference type="PROSITE" id="PS51186">
    <property type="entry name" value="GNAT"/>
    <property type="match status" value="1"/>
</dbReference>
<dbReference type="EMBL" id="UOEM01000070">
    <property type="protein sequence ID" value="VAW14133.1"/>
    <property type="molecule type" value="Genomic_DNA"/>
</dbReference>
<accession>A0A3B0TDC2</accession>
<dbReference type="Pfam" id="PF18014">
    <property type="entry name" value="Acetyltransf_18"/>
    <property type="match status" value="1"/>
</dbReference>
<dbReference type="SUPFAM" id="SSF55729">
    <property type="entry name" value="Acyl-CoA N-acyltransferases (Nat)"/>
    <property type="match status" value="1"/>
</dbReference>
<evidence type="ECO:0000259" key="1">
    <source>
        <dbReference type="PROSITE" id="PS51186"/>
    </source>
</evidence>
<dbReference type="InterPro" id="IPR000182">
    <property type="entry name" value="GNAT_dom"/>
</dbReference>